<dbReference type="Gene3D" id="3.90.1640.30">
    <property type="match status" value="1"/>
</dbReference>
<evidence type="ECO:0000256" key="3">
    <source>
        <dbReference type="ARBA" id="ARBA00022722"/>
    </source>
</evidence>
<dbReference type="InterPro" id="IPR003156">
    <property type="entry name" value="DHHA1_dom"/>
</dbReference>
<dbReference type="InterPro" id="IPR004610">
    <property type="entry name" value="RecJ"/>
</dbReference>
<comment type="caution">
    <text evidence="9">The sequence shown here is derived from an EMBL/GenBank/DDBJ whole genome shotgun (WGS) entry which is preliminary data.</text>
</comment>
<comment type="similarity">
    <text evidence="1">Belongs to the RecJ family.</text>
</comment>
<dbReference type="GO" id="GO:0008409">
    <property type="term" value="F:5'-3' exonuclease activity"/>
    <property type="evidence" value="ECO:0007669"/>
    <property type="project" value="InterPro"/>
</dbReference>
<evidence type="ECO:0000256" key="4">
    <source>
        <dbReference type="ARBA" id="ARBA00022801"/>
    </source>
</evidence>
<evidence type="ECO:0000313" key="9">
    <source>
        <dbReference type="EMBL" id="GAF06759.1"/>
    </source>
</evidence>
<keyword evidence="3" id="KW-0540">Nuclease</keyword>
<gene>
    <name evidence="9" type="ORF">JCM16418_740</name>
</gene>
<dbReference type="Gene3D" id="2.40.50.460">
    <property type="match status" value="1"/>
</dbReference>
<evidence type="ECO:0000259" key="7">
    <source>
        <dbReference type="Pfam" id="PF02272"/>
    </source>
</evidence>
<keyword evidence="4" id="KW-0378">Hydrolase</keyword>
<dbReference type="Pfam" id="PF02272">
    <property type="entry name" value="DHHA1"/>
    <property type="match status" value="1"/>
</dbReference>
<evidence type="ECO:0000256" key="1">
    <source>
        <dbReference type="ARBA" id="ARBA00005915"/>
    </source>
</evidence>
<proteinExistence type="inferred from homology"/>
<keyword evidence="10" id="KW-1185">Reference proteome</keyword>
<dbReference type="eggNOG" id="COG0608">
    <property type="taxonomic scope" value="Bacteria"/>
</dbReference>
<sequence>MSVSPMLGALLVNRGVVTPSEGKAFLHGGLEDLYDPFLLLGMKEAVLRIQQAVESGEHILIYGDYDADGVSSTSLMIQFMRYMGASYDIYIPHRSNEGYGLHNHALDWAHQQGVSLVITVDTGISAVEQIAHANSLGMEVIVTDHHEPPAILPEAYAIINPKQPGCPYPFKGLAGVGVAYKLTQAMLGEPPIEWTEIVAIGTIADLMPLTDENRILVRKGLECMQSSSFVGIRSLMEVSGITMSKVTSTNVAFGMAPRINASGRLDHAGSAVALLTTDDPDEAQRLSHALDDLNKKRQQVVEHIVEDALTQLQDKMKGRDVPHVIVLAGIGWNVGVVGIVASKILERYYRPVIILGIDEATGMCKGSARSIPGLDIYEALNSCSHAMDHFGGHPAAAGMSLHRDNLVAFENGLNEHAAQVLSAQDFVPETPSDGEWSFADVPLSTIDEMSMLAPFGMSNPVPKFIFRNVKLLETRKMGREGNHLKLVLQQGSYKLEAVAFGRGDVADMLTEGDMLDVLGELSVNEWNGSRKPQLMLQDLSVPKPQVLDLRGAREPWQEAERLYQVLVPHMGFSASQMAVVFHPDAAPELPITHLNDSTLWYMIII</sequence>
<evidence type="ECO:0000259" key="8">
    <source>
        <dbReference type="Pfam" id="PF17768"/>
    </source>
</evidence>
<dbReference type="GO" id="GO:0003676">
    <property type="term" value="F:nucleic acid binding"/>
    <property type="evidence" value="ECO:0007669"/>
    <property type="project" value="InterPro"/>
</dbReference>
<keyword evidence="5 9" id="KW-0269">Exonuclease</keyword>
<name>W7YWM4_9BACL</name>
<evidence type="ECO:0000259" key="6">
    <source>
        <dbReference type="Pfam" id="PF01368"/>
    </source>
</evidence>
<dbReference type="InterPro" id="IPR051673">
    <property type="entry name" value="SSDNA_exonuclease_RecJ"/>
</dbReference>
<feature type="domain" description="DDH" evidence="6">
    <location>
        <begin position="58"/>
        <end position="202"/>
    </location>
</feature>
<dbReference type="GO" id="GO:0006310">
    <property type="term" value="P:DNA recombination"/>
    <property type="evidence" value="ECO:0007669"/>
    <property type="project" value="InterPro"/>
</dbReference>
<evidence type="ECO:0000313" key="10">
    <source>
        <dbReference type="Proteomes" id="UP000019364"/>
    </source>
</evidence>
<dbReference type="STRING" id="1236976.JCM16418_740"/>
<dbReference type="InterPro" id="IPR038763">
    <property type="entry name" value="DHH_sf"/>
</dbReference>
<dbReference type="NCBIfam" id="TIGR00644">
    <property type="entry name" value="recJ"/>
    <property type="match status" value="1"/>
</dbReference>
<reference evidence="9 10" key="1">
    <citation type="journal article" date="2014" name="Genome Announc.">
        <title>Draft Genome Sequence of Paenibacillus pini JCM 16418T, Isolated from the Rhizosphere of Pine Tree.</title>
        <authorList>
            <person name="Yuki M."/>
            <person name="Oshima K."/>
            <person name="Suda W."/>
            <person name="Oshida Y."/>
            <person name="Kitamura K."/>
            <person name="Iida Y."/>
            <person name="Hattori M."/>
            <person name="Ohkuma M."/>
        </authorList>
    </citation>
    <scope>NUCLEOTIDE SEQUENCE [LARGE SCALE GENOMIC DNA]</scope>
    <source>
        <strain evidence="9 10">JCM 16418</strain>
    </source>
</reference>
<dbReference type="PANTHER" id="PTHR30255:SF2">
    <property type="entry name" value="SINGLE-STRANDED-DNA-SPECIFIC EXONUCLEASE RECJ"/>
    <property type="match status" value="1"/>
</dbReference>
<dbReference type="Pfam" id="PF17768">
    <property type="entry name" value="RecJ_OB"/>
    <property type="match status" value="1"/>
</dbReference>
<dbReference type="GO" id="GO:0006281">
    <property type="term" value="P:DNA repair"/>
    <property type="evidence" value="ECO:0007669"/>
    <property type="project" value="InterPro"/>
</dbReference>
<protein>
    <recommendedName>
        <fullName evidence="2">Single-stranded-DNA-specific exonuclease RecJ</fullName>
    </recommendedName>
</protein>
<feature type="domain" description="RecJ OB" evidence="8">
    <location>
        <begin position="433"/>
        <end position="538"/>
    </location>
</feature>
<dbReference type="EMBL" id="BAVZ01000002">
    <property type="protein sequence ID" value="GAF06759.1"/>
    <property type="molecule type" value="Genomic_DNA"/>
</dbReference>
<dbReference type="Proteomes" id="UP000019364">
    <property type="component" value="Unassembled WGS sequence"/>
</dbReference>
<evidence type="ECO:0000256" key="5">
    <source>
        <dbReference type="ARBA" id="ARBA00022839"/>
    </source>
</evidence>
<feature type="domain" description="DHHA1" evidence="7">
    <location>
        <begin position="324"/>
        <end position="409"/>
    </location>
</feature>
<dbReference type="SUPFAM" id="SSF64182">
    <property type="entry name" value="DHH phosphoesterases"/>
    <property type="match status" value="1"/>
</dbReference>
<organism evidence="9 10">
    <name type="scientific">Paenibacillus pini JCM 16418</name>
    <dbReference type="NCBI Taxonomy" id="1236976"/>
    <lineage>
        <taxon>Bacteria</taxon>
        <taxon>Bacillati</taxon>
        <taxon>Bacillota</taxon>
        <taxon>Bacilli</taxon>
        <taxon>Bacillales</taxon>
        <taxon>Paenibacillaceae</taxon>
        <taxon>Paenibacillus</taxon>
    </lineage>
</organism>
<evidence type="ECO:0000256" key="2">
    <source>
        <dbReference type="ARBA" id="ARBA00019841"/>
    </source>
</evidence>
<accession>W7YWM4</accession>
<dbReference type="InterPro" id="IPR001667">
    <property type="entry name" value="DDH_dom"/>
</dbReference>
<dbReference type="PANTHER" id="PTHR30255">
    <property type="entry name" value="SINGLE-STRANDED-DNA-SPECIFIC EXONUCLEASE RECJ"/>
    <property type="match status" value="1"/>
</dbReference>
<dbReference type="Pfam" id="PF01368">
    <property type="entry name" value="DHH"/>
    <property type="match status" value="1"/>
</dbReference>
<dbReference type="AlphaFoldDB" id="W7YWM4"/>
<dbReference type="InterPro" id="IPR041122">
    <property type="entry name" value="RecJ_OB"/>
</dbReference>